<dbReference type="RefSeq" id="WP_087258241.1">
    <property type="nucleotide sequence ID" value="NZ_NFLB01000018.1"/>
</dbReference>
<dbReference type="AlphaFoldDB" id="A0A1Y4QGA8"/>
<protein>
    <submittedName>
        <fullName evidence="4">Replication initiation protein</fullName>
    </submittedName>
</protein>
<dbReference type="Pfam" id="PF07261">
    <property type="entry name" value="DnaB_2"/>
    <property type="match status" value="1"/>
</dbReference>
<feature type="domain" description="DnaB/C C-terminal" evidence="2">
    <location>
        <begin position="306"/>
        <end position="372"/>
    </location>
</feature>
<organism evidence="4 5">
    <name type="scientific">Thomasclavelia spiroformis</name>
    <dbReference type="NCBI Taxonomy" id="29348"/>
    <lineage>
        <taxon>Bacteria</taxon>
        <taxon>Bacillati</taxon>
        <taxon>Bacillota</taxon>
        <taxon>Erysipelotrichia</taxon>
        <taxon>Erysipelotrichales</taxon>
        <taxon>Coprobacillaceae</taxon>
        <taxon>Thomasclavelia</taxon>
    </lineage>
</organism>
<dbReference type="Pfam" id="PF25888">
    <property type="entry name" value="WHD_DnaB"/>
    <property type="match status" value="1"/>
</dbReference>
<accession>A0A1Y4QGA8</accession>
<reference evidence="5" key="1">
    <citation type="submission" date="2017-04" db="EMBL/GenBank/DDBJ databases">
        <title>Function of individual gut microbiota members based on whole genome sequencing of pure cultures obtained from chicken caecum.</title>
        <authorList>
            <person name="Medvecky M."/>
            <person name="Cejkova D."/>
            <person name="Polansky O."/>
            <person name="Karasova D."/>
            <person name="Kubasova T."/>
            <person name="Cizek A."/>
            <person name="Rychlik I."/>
        </authorList>
    </citation>
    <scope>NUCLEOTIDE SEQUENCE [LARGE SCALE GENOMIC DNA]</scope>
    <source>
        <strain evidence="5">An149</strain>
    </source>
</reference>
<evidence type="ECO:0000313" key="5">
    <source>
        <dbReference type="Proteomes" id="UP000196258"/>
    </source>
</evidence>
<dbReference type="InterPro" id="IPR006343">
    <property type="entry name" value="DnaB/C_C"/>
</dbReference>
<evidence type="ECO:0000259" key="3">
    <source>
        <dbReference type="Pfam" id="PF25888"/>
    </source>
</evidence>
<dbReference type="EMBL" id="NFLB01000018">
    <property type="protein sequence ID" value="OUQ03612.1"/>
    <property type="molecule type" value="Genomic_DNA"/>
</dbReference>
<evidence type="ECO:0000256" key="1">
    <source>
        <dbReference type="ARBA" id="ARBA00093462"/>
    </source>
</evidence>
<feature type="domain" description="Replicative helicase loading/DNA remodeling protein DnaB N-terminal winged helix" evidence="3">
    <location>
        <begin position="20"/>
        <end position="245"/>
    </location>
</feature>
<name>A0A1Y4QGA8_9FIRM</name>
<dbReference type="Proteomes" id="UP000196258">
    <property type="component" value="Unassembled WGS sequence"/>
</dbReference>
<comment type="similarity">
    <text evidence="1">Belongs to the DnaB/DnaD family.</text>
</comment>
<gene>
    <name evidence="4" type="ORF">B5E91_12410</name>
</gene>
<dbReference type="InterPro" id="IPR058660">
    <property type="entry name" value="WHD_DnaB"/>
</dbReference>
<sequence>MNELMMSDLYMVNANYPLDSIHMRAIQLLYQPLIGSTACSLYLTLYAELDQLSLTKATSLFSRLTKISGLSLTQINEASKKLEAIGLLERYKKDVDNNRIYHFVIKTPLSPSKIFNHVILGPLLLQRLGKEDLYRTKLCFKSSTFDFSDYENITAKFTDVFDINMLEGSKEVLVEKNYFGNDYGKIDGDYDIELFYQGLKDYQIKRSIITSDDETLIKQLGIMYRINALDMQGLVKDSIENDKISKQLLIKNCRDYYDIAMPEKFEEIYHKQAAIHKSSSNNDLLNAHIQYLESVNPYQLLKDKQGGREPLKHDLQIVESIMTSLYLQPGVVNVLIELTLSQCDNVLSRAFMQTRAAQWKRKKIETVKEAMDEAKLYLKYRRNDDVDDDLKDDVSMVNNDSVDETELNEFLSQFE</sequence>
<evidence type="ECO:0000259" key="2">
    <source>
        <dbReference type="Pfam" id="PF07261"/>
    </source>
</evidence>
<evidence type="ECO:0000313" key="4">
    <source>
        <dbReference type="EMBL" id="OUQ03612.1"/>
    </source>
</evidence>
<proteinExistence type="inferred from homology"/>
<comment type="caution">
    <text evidence="4">The sequence shown here is derived from an EMBL/GenBank/DDBJ whole genome shotgun (WGS) entry which is preliminary data.</text>
</comment>